<dbReference type="GO" id="GO:0005739">
    <property type="term" value="C:mitochondrion"/>
    <property type="evidence" value="ECO:0007669"/>
    <property type="project" value="TreeGrafter"/>
</dbReference>
<dbReference type="CDD" id="cd08771">
    <property type="entry name" value="DLP_1"/>
    <property type="match status" value="1"/>
</dbReference>
<dbReference type="SUPFAM" id="SSF52540">
    <property type="entry name" value="P-loop containing nucleoside triphosphate hydrolases"/>
    <property type="match status" value="1"/>
</dbReference>
<dbReference type="PRINTS" id="PR00195">
    <property type="entry name" value="DYNAMIN"/>
</dbReference>
<evidence type="ECO:0000256" key="1">
    <source>
        <dbReference type="ARBA" id="ARBA00022741"/>
    </source>
</evidence>
<dbReference type="InterPro" id="IPR001401">
    <property type="entry name" value="Dynamin_GTPase"/>
</dbReference>
<reference evidence="6" key="1">
    <citation type="journal article" date="2020" name="Stud. Mycol.">
        <title>101 Dothideomycetes genomes: a test case for predicting lifestyles and emergence of pathogens.</title>
        <authorList>
            <person name="Haridas S."/>
            <person name="Albert R."/>
            <person name="Binder M."/>
            <person name="Bloem J."/>
            <person name="Labutti K."/>
            <person name="Salamov A."/>
            <person name="Andreopoulos B."/>
            <person name="Baker S."/>
            <person name="Barry K."/>
            <person name="Bills G."/>
            <person name="Bluhm B."/>
            <person name="Cannon C."/>
            <person name="Castanera R."/>
            <person name="Culley D."/>
            <person name="Daum C."/>
            <person name="Ezra D."/>
            <person name="Gonzalez J."/>
            <person name="Henrissat B."/>
            <person name="Kuo A."/>
            <person name="Liang C."/>
            <person name="Lipzen A."/>
            <person name="Lutzoni F."/>
            <person name="Magnuson J."/>
            <person name="Mondo S."/>
            <person name="Nolan M."/>
            <person name="Ohm R."/>
            <person name="Pangilinan J."/>
            <person name="Park H.-J."/>
            <person name="Ramirez L."/>
            <person name="Alfaro M."/>
            <person name="Sun H."/>
            <person name="Tritt A."/>
            <person name="Yoshinaga Y."/>
            <person name="Zwiers L.-H."/>
            <person name="Turgeon B."/>
            <person name="Goodwin S."/>
            <person name="Spatafora J."/>
            <person name="Crous P."/>
            <person name="Grigoriev I."/>
        </authorList>
    </citation>
    <scope>NUCLEOTIDE SEQUENCE</scope>
    <source>
        <strain evidence="6">CBS 121167</strain>
    </source>
</reference>
<evidence type="ECO:0000256" key="3">
    <source>
        <dbReference type="SAM" id="MobiDB-lite"/>
    </source>
</evidence>
<dbReference type="Pfam" id="PF00350">
    <property type="entry name" value="Dynamin_N"/>
    <property type="match status" value="1"/>
</dbReference>
<proteinExistence type="predicted"/>
<dbReference type="GO" id="GO:0008017">
    <property type="term" value="F:microtubule binding"/>
    <property type="evidence" value="ECO:0007669"/>
    <property type="project" value="TreeGrafter"/>
</dbReference>
<name>A0A6A6BS18_9PEZI</name>
<dbReference type="Pfam" id="PF01031">
    <property type="entry name" value="Dynamin_M"/>
    <property type="match status" value="1"/>
</dbReference>
<dbReference type="InterPro" id="IPR022812">
    <property type="entry name" value="Dynamin"/>
</dbReference>
<accession>A0A6A6BS18</accession>
<dbReference type="PROSITE" id="PS51718">
    <property type="entry name" value="G_DYNAMIN_2"/>
    <property type="match status" value="1"/>
</dbReference>
<dbReference type="GO" id="GO:0048312">
    <property type="term" value="P:intracellular distribution of mitochondria"/>
    <property type="evidence" value="ECO:0007669"/>
    <property type="project" value="TreeGrafter"/>
</dbReference>
<dbReference type="EMBL" id="ML995475">
    <property type="protein sequence ID" value="KAF2146892.1"/>
    <property type="molecule type" value="Genomic_DNA"/>
</dbReference>
<dbReference type="GO" id="GO:0003924">
    <property type="term" value="F:GTPase activity"/>
    <property type="evidence" value="ECO:0007669"/>
    <property type="project" value="InterPro"/>
</dbReference>
<dbReference type="GO" id="GO:0016559">
    <property type="term" value="P:peroxisome fission"/>
    <property type="evidence" value="ECO:0007669"/>
    <property type="project" value="TreeGrafter"/>
</dbReference>
<feature type="domain" description="Dynamin-type G" evidence="5">
    <location>
        <begin position="37"/>
        <end position="319"/>
    </location>
</feature>
<dbReference type="PANTHER" id="PTHR11566">
    <property type="entry name" value="DYNAMIN"/>
    <property type="match status" value="1"/>
</dbReference>
<dbReference type="GO" id="GO:0005874">
    <property type="term" value="C:microtubule"/>
    <property type="evidence" value="ECO:0007669"/>
    <property type="project" value="TreeGrafter"/>
</dbReference>
<dbReference type="Gene3D" id="1.20.120.1240">
    <property type="entry name" value="Dynamin, middle domain"/>
    <property type="match status" value="1"/>
</dbReference>
<dbReference type="GO" id="GO:0016020">
    <property type="term" value="C:membrane"/>
    <property type="evidence" value="ECO:0007669"/>
    <property type="project" value="TreeGrafter"/>
</dbReference>
<dbReference type="InterPro" id="IPR045063">
    <property type="entry name" value="Dynamin_N"/>
</dbReference>
<dbReference type="GO" id="GO:0000266">
    <property type="term" value="P:mitochondrial fission"/>
    <property type="evidence" value="ECO:0007669"/>
    <property type="project" value="TreeGrafter"/>
</dbReference>
<keyword evidence="2" id="KW-0342">GTP-binding</keyword>
<dbReference type="InterPro" id="IPR000375">
    <property type="entry name" value="Dynamin_stalk"/>
</dbReference>
<dbReference type="Proteomes" id="UP000799438">
    <property type="component" value="Unassembled WGS sequence"/>
</dbReference>
<feature type="compositionally biased region" description="Low complexity" evidence="3">
    <location>
        <begin position="725"/>
        <end position="777"/>
    </location>
</feature>
<sequence>MADNSLNPIALRELHSKDQGQLLDDIDRLRSQGVSNYIDLPQLIVCGDQSSGKSSVLEAISLVRFPTKDHLCTRFATELVLRRTSNVHAAVTIKPGPSRSEADRARLLEFNEPFTSGDDLPNLIESAKKFMGLSLHSFSEDVLRVESSGPDRPHLTIVDLPGLIHANGRQQSTVEINNVSKMVKGYMSNPRSIILAVVSAQTDFSNQIVTRLAREVDPNGTRTLGIITKPDIPPRGSDSEKAWIGVAKNEEVDFRLGWHVLKNRDYDSQGASSAERDQKESQFFSQGAWSELPRESVGISALRTRLNKVFLQHICSDLPAVVKEIMAELRQCEQTLSKLGDPRPTAKEQRTYLTYISQTFQHLTKVAADGTYNDTFFRQTNVPGGDTKRLRAVVRNLNDEFADEMQRRGHYLQILPEDGQPYAFVTTPGTGGTVSRQDYLNEIQGMARRNRGCELPGTLSSLLTTDLFHQQSQPWEDIAAQHLDKVWASTKVFLELVMEHVASSESSEILLRGFIDPLMENRLKIIQEKLAEVLRPYKHGALITLNRHYAGTVEAVRFGRTRAKMVGTLNNYLDGGSKAGNFTMEDVADDLLSSDGEQRMFAETCSDILDRMEAYYETALNVFVDNVAALVIENCLLSELPELFSPAIVAGMDDEQLEVLAAESQQVTAERAQLNRKISVLKEGLRTCRKHVPREQQTIPQRFSTVKKQNSNTSSSPETTAASITSELNSSRLTNNTSTSSAGSSRRSSPNGSIFDEASNSSTTGTSSASTASSAPSPRVTSFSVPGLNEELLKKKSTAGEL</sequence>
<dbReference type="InterPro" id="IPR020850">
    <property type="entry name" value="GED_dom"/>
</dbReference>
<dbReference type="GeneID" id="54295344"/>
<dbReference type="FunFam" id="3.40.50.300:FF:001425">
    <property type="entry name" value="Dynamin GTPase, putative"/>
    <property type="match status" value="1"/>
</dbReference>
<protein>
    <recommendedName>
        <fullName evidence="8">GED domain-containing protein</fullName>
    </recommendedName>
</protein>
<dbReference type="AlphaFoldDB" id="A0A6A6BS18"/>
<dbReference type="PROSITE" id="PS51388">
    <property type="entry name" value="GED"/>
    <property type="match status" value="1"/>
</dbReference>
<dbReference type="Gene3D" id="3.40.50.300">
    <property type="entry name" value="P-loop containing nucleotide triphosphate hydrolases"/>
    <property type="match status" value="1"/>
</dbReference>
<dbReference type="SMART" id="SM00053">
    <property type="entry name" value="DYNc"/>
    <property type="match status" value="1"/>
</dbReference>
<evidence type="ECO:0000256" key="2">
    <source>
        <dbReference type="ARBA" id="ARBA00023134"/>
    </source>
</evidence>
<feature type="domain" description="GED" evidence="4">
    <location>
        <begin position="605"/>
        <end position="696"/>
    </location>
</feature>
<gene>
    <name evidence="6" type="ORF">K452DRAFT_242078</name>
</gene>
<evidence type="ECO:0008006" key="8">
    <source>
        <dbReference type="Google" id="ProtNLM"/>
    </source>
</evidence>
<keyword evidence="7" id="KW-1185">Reference proteome</keyword>
<evidence type="ECO:0000259" key="4">
    <source>
        <dbReference type="PROSITE" id="PS51388"/>
    </source>
</evidence>
<dbReference type="OrthoDB" id="415706at2759"/>
<dbReference type="PANTHER" id="PTHR11566:SF149">
    <property type="entry name" value="GTPASE, PUTATIVE (AFU_ORTHOLOGUE AFUA_6G11890)-RELATED"/>
    <property type="match status" value="1"/>
</dbReference>
<dbReference type="GO" id="GO:0005525">
    <property type="term" value="F:GTP binding"/>
    <property type="evidence" value="ECO:0007669"/>
    <property type="project" value="InterPro"/>
</dbReference>
<keyword evidence="1" id="KW-0547">Nucleotide-binding</keyword>
<evidence type="ECO:0000313" key="6">
    <source>
        <dbReference type="EMBL" id="KAF2146892.1"/>
    </source>
</evidence>
<dbReference type="InterPro" id="IPR030381">
    <property type="entry name" value="G_DYNAMIN_dom"/>
</dbReference>
<evidence type="ECO:0000259" key="5">
    <source>
        <dbReference type="PROSITE" id="PS51718"/>
    </source>
</evidence>
<dbReference type="InterPro" id="IPR027417">
    <property type="entry name" value="P-loop_NTPase"/>
</dbReference>
<feature type="compositionally biased region" description="Polar residues" evidence="3">
    <location>
        <begin position="695"/>
        <end position="724"/>
    </location>
</feature>
<dbReference type="GO" id="GO:0006897">
    <property type="term" value="P:endocytosis"/>
    <property type="evidence" value="ECO:0007669"/>
    <property type="project" value="TreeGrafter"/>
</dbReference>
<evidence type="ECO:0000313" key="7">
    <source>
        <dbReference type="Proteomes" id="UP000799438"/>
    </source>
</evidence>
<dbReference type="RefSeq" id="XP_033402600.1">
    <property type="nucleotide sequence ID" value="XM_033537848.1"/>
</dbReference>
<feature type="region of interest" description="Disordered" evidence="3">
    <location>
        <begin position="689"/>
        <end position="802"/>
    </location>
</feature>
<organism evidence="6 7">
    <name type="scientific">Aplosporella prunicola CBS 121167</name>
    <dbReference type="NCBI Taxonomy" id="1176127"/>
    <lineage>
        <taxon>Eukaryota</taxon>
        <taxon>Fungi</taxon>
        <taxon>Dikarya</taxon>
        <taxon>Ascomycota</taxon>
        <taxon>Pezizomycotina</taxon>
        <taxon>Dothideomycetes</taxon>
        <taxon>Dothideomycetes incertae sedis</taxon>
        <taxon>Botryosphaeriales</taxon>
        <taxon>Aplosporellaceae</taxon>
        <taxon>Aplosporella</taxon>
    </lineage>
</organism>